<evidence type="ECO:0000259" key="2">
    <source>
        <dbReference type="Pfam" id="PF12146"/>
    </source>
</evidence>
<dbReference type="AlphaFoldDB" id="A0AAX4HS67"/>
<dbReference type="Proteomes" id="UP001324634">
    <property type="component" value="Chromosome"/>
</dbReference>
<keyword evidence="3" id="KW-0378">Hydrolase</keyword>
<dbReference type="KEGG" id="psti:SOO65_04795"/>
<dbReference type="EMBL" id="CP139487">
    <property type="protein sequence ID" value="WPU66057.1"/>
    <property type="molecule type" value="Genomic_DNA"/>
</dbReference>
<dbReference type="InterPro" id="IPR022742">
    <property type="entry name" value="Hydrolase_4"/>
</dbReference>
<feature type="chain" id="PRO_5043836599" evidence="1">
    <location>
        <begin position="22"/>
        <end position="278"/>
    </location>
</feature>
<dbReference type="SUPFAM" id="SSF53474">
    <property type="entry name" value="alpha/beta-Hydrolases"/>
    <property type="match status" value="1"/>
</dbReference>
<organism evidence="3 4">
    <name type="scientific">Peredibacter starrii</name>
    <dbReference type="NCBI Taxonomy" id="28202"/>
    <lineage>
        <taxon>Bacteria</taxon>
        <taxon>Pseudomonadati</taxon>
        <taxon>Bdellovibrionota</taxon>
        <taxon>Bacteriovoracia</taxon>
        <taxon>Bacteriovoracales</taxon>
        <taxon>Bacteriovoracaceae</taxon>
        <taxon>Peredibacter</taxon>
    </lineage>
</organism>
<dbReference type="GO" id="GO:0016787">
    <property type="term" value="F:hydrolase activity"/>
    <property type="evidence" value="ECO:0007669"/>
    <property type="project" value="UniProtKB-KW"/>
</dbReference>
<accession>A0AAX4HS67</accession>
<evidence type="ECO:0000256" key="1">
    <source>
        <dbReference type="SAM" id="SignalP"/>
    </source>
</evidence>
<feature type="domain" description="Serine aminopeptidase S33" evidence="2">
    <location>
        <begin position="62"/>
        <end position="174"/>
    </location>
</feature>
<evidence type="ECO:0000313" key="3">
    <source>
        <dbReference type="EMBL" id="WPU66057.1"/>
    </source>
</evidence>
<dbReference type="Gene3D" id="3.40.50.1820">
    <property type="entry name" value="alpha/beta hydrolase"/>
    <property type="match status" value="1"/>
</dbReference>
<proteinExistence type="predicted"/>
<gene>
    <name evidence="3" type="ORF">SOO65_04795</name>
</gene>
<dbReference type="PANTHER" id="PTHR12277">
    <property type="entry name" value="ALPHA/BETA HYDROLASE DOMAIN-CONTAINING PROTEIN"/>
    <property type="match status" value="1"/>
</dbReference>
<keyword evidence="1" id="KW-0732">Signal</keyword>
<sequence length="278" mass="31745">MRACIFFLALLFLQSCSHVFYQPSPQHFVDPAQFKLKYEDVYFKASDGTKLHGWFFPAKTNKTKGTIVQFHGNAQNISTHFFSLIWVIDHGYNLFTFDYRGYAKSEGKSSQAGIYKDALAAFEKAREFNQKHGNGKFVIYGQSTGGAISLRAIPDYKHYDDISLIVMDSAFSSYQDIAFDKLTDHWFLYPISPLAYVLVSDAYAADKVFDKITKPTLVIVGMKDKVVPPKFGKTIFKGIAAKEKWLWKMPNGTHIDAYHHDGNIYRQKFLDLVDSVPR</sequence>
<evidence type="ECO:0000313" key="4">
    <source>
        <dbReference type="Proteomes" id="UP001324634"/>
    </source>
</evidence>
<feature type="signal peptide" evidence="1">
    <location>
        <begin position="1"/>
        <end position="21"/>
    </location>
</feature>
<dbReference type="RefSeq" id="WP_321397784.1">
    <property type="nucleotide sequence ID" value="NZ_CP139487.1"/>
</dbReference>
<reference evidence="3 4" key="1">
    <citation type="submission" date="2023-11" db="EMBL/GenBank/DDBJ databases">
        <title>Peredibacter starrii A3.12.</title>
        <authorList>
            <person name="Mitchell R.J."/>
        </authorList>
    </citation>
    <scope>NUCLEOTIDE SEQUENCE [LARGE SCALE GENOMIC DNA]</scope>
    <source>
        <strain evidence="3 4">A3.12</strain>
    </source>
</reference>
<dbReference type="InterPro" id="IPR029058">
    <property type="entry name" value="AB_hydrolase_fold"/>
</dbReference>
<keyword evidence="4" id="KW-1185">Reference proteome</keyword>
<dbReference type="Pfam" id="PF12146">
    <property type="entry name" value="Hydrolase_4"/>
    <property type="match status" value="1"/>
</dbReference>
<protein>
    <submittedName>
        <fullName evidence="3">Alpha/beta hydrolase</fullName>
    </submittedName>
</protein>
<dbReference type="PANTHER" id="PTHR12277:SF81">
    <property type="entry name" value="PROTEIN ABHD13"/>
    <property type="match status" value="1"/>
</dbReference>
<name>A0AAX4HS67_9BACT</name>
<dbReference type="PROSITE" id="PS51257">
    <property type="entry name" value="PROKAR_LIPOPROTEIN"/>
    <property type="match status" value="1"/>
</dbReference>